<name>A0ABY5ATJ3_9CYAN</name>
<accession>A0ABY5ATJ3</accession>
<keyword evidence="2" id="KW-1185">Reference proteome</keyword>
<gene>
    <name evidence="1" type="ORF">NEA10_07420</name>
</gene>
<evidence type="ECO:0000313" key="2">
    <source>
        <dbReference type="Proteomes" id="UP001056708"/>
    </source>
</evidence>
<organism evidence="1 2">
    <name type="scientific">Phormidium yuhuli AB48</name>
    <dbReference type="NCBI Taxonomy" id="2940671"/>
    <lineage>
        <taxon>Bacteria</taxon>
        <taxon>Bacillati</taxon>
        <taxon>Cyanobacteriota</taxon>
        <taxon>Cyanophyceae</taxon>
        <taxon>Oscillatoriophycideae</taxon>
        <taxon>Oscillatoriales</taxon>
        <taxon>Oscillatoriaceae</taxon>
        <taxon>Phormidium</taxon>
        <taxon>Phormidium yuhuli</taxon>
    </lineage>
</organism>
<dbReference type="Proteomes" id="UP001056708">
    <property type="component" value="Chromosome"/>
</dbReference>
<proteinExistence type="predicted"/>
<dbReference type="EMBL" id="CP098611">
    <property type="protein sequence ID" value="USR92537.1"/>
    <property type="molecule type" value="Genomic_DNA"/>
</dbReference>
<sequence length="102" mass="11814">MISKHPESLDLKPLAPYEDRLLNALAFFRTQRDNSTQARHCLSMYLRQSEARIMSEVSFYAQEVGLTPRELLELIYENPNQAQSLIQDKLGIDIFEVFPSEP</sequence>
<dbReference type="RefSeq" id="WP_252664689.1">
    <property type="nucleotide sequence ID" value="NZ_CP098611.1"/>
</dbReference>
<evidence type="ECO:0000313" key="1">
    <source>
        <dbReference type="EMBL" id="USR92537.1"/>
    </source>
</evidence>
<protein>
    <submittedName>
        <fullName evidence="1">Uncharacterized protein</fullName>
    </submittedName>
</protein>
<reference evidence="1" key="1">
    <citation type="submission" date="2022-06" db="EMBL/GenBank/DDBJ databases">
        <title>Genome sequence of Phormidium yuhuli AB48 isolated from an industrial photobioreactor environment.</title>
        <authorList>
            <person name="Qiu Y."/>
            <person name="Noonan A.J.C."/>
            <person name="Dofher K."/>
            <person name="Koch M."/>
            <person name="Kieft B."/>
            <person name="Lin X."/>
            <person name="Ziels R.M."/>
            <person name="Hallam S.J."/>
        </authorList>
    </citation>
    <scope>NUCLEOTIDE SEQUENCE</scope>
    <source>
        <strain evidence="1">AB48</strain>
    </source>
</reference>